<dbReference type="GO" id="GO:0003899">
    <property type="term" value="F:DNA-directed RNA polymerase activity"/>
    <property type="evidence" value="ECO:0007669"/>
    <property type="project" value="UniProtKB-UniRule"/>
</dbReference>
<dbReference type="GO" id="GO:0032549">
    <property type="term" value="F:ribonucleoside binding"/>
    <property type="evidence" value="ECO:0007669"/>
    <property type="project" value="InterPro"/>
</dbReference>
<evidence type="ECO:0000259" key="12">
    <source>
        <dbReference type="Pfam" id="PF04561"/>
    </source>
</evidence>
<dbReference type="EC" id="2.7.7.6" evidence="6 8"/>
<evidence type="ECO:0000313" key="17">
    <source>
        <dbReference type="Proteomes" id="UP000321595"/>
    </source>
</evidence>
<evidence type="ECO:0000256" key="6">
    <source>
        <dbReference type="HAMAP-Rule" id="MF_01321"/>
    </source>
</evidence>
<dbReference type="SUPFAM" id="SSF64484">
    <property type="entry name" value="beta and beta-prime subunits of DNA dependent RNA-polymerase"/>
    <property type="match status" value="1"/>
</dbReference>
<dbReference type="PANTHER" id="PTHR20856">
    <property type="entry name" value="DNA-DIRECTED RNA POLYMERASE I SUBUNIT 2"/>
    <property type="match status" value="1"/>
</dbReference>
<evidence type="ECO:0000256" key="8">
    <source>
        <dbReference type="RuleBase" id="RU363031"/>
    </source>
</evidence>
<dbReference type="InterPro" id="IPR007121">
    <property type="entry name" value="RNA_pol_bsu_CS"/>
</dbReference>
<evidence type="ECO:0000256" key="1">
    <source>
        <dbReference type="ARBA" id="ARBA00022478"/>
    </source>
</evidence>
<dbReference type="Pfam" id="PF04565">
    <property type="entry name" value="RNA_pol_Rpb2_3"/>
    <property type="match status" value="1"/>
</dbReference>
<dbReference type="OrthoDB" id="9803954at2"/>
<dbReference type="Pfam" id="PF04563">
    <property type="entry name" value="RNA_pol_Rpb2_1"/>
    <property type="match status" value="1"/>
</dbReference>
<feature type="domain" description="RNA polymerase Rpb2" evidence="11">
    <location>
        <begin position="1326"/>
        <end position="1400"/>
    </location>
</feature>
<dbReference type="InterPro" id="IPR014724">
    <property type="entry name" value="RNA_pol_RPB2_OB-fold"/>
</dbReference>
<feature type="domain" description="RNA polymerase Rpb2" evidence="12">
    <location>
        <begin position="355"/>
        <end position="418"/>
    </location>
</feature>
<feature type="domain" description="DNA-directed RNA polymerase subunit 2 hybrid-binding" evidence="10">
    <location>
        <begin position="763"/>
        <end position="1324"/>
    </location>
</feature>
<dbReference type="InterPro" id="IPR007642">
    <property type="entry name" value="RNA_pol_Rpb2_2"/>
</dbReference>
<evidence type="ECO:0000256" key="4">
    <source>
        <dbReference type="ARBA" id="ARBA00023163"/>
    </source>
</evidence>
<keyword evidence="9" id="KW-0175">Coiled coil</keyword>
<dbReference type="NCBIfam" id="NF001616">
    <property type="entry name" value="PRK00405.1"/>
    <property type="match status" value="1"/>
</dbReference>
<dbReference type="Pfam" id="PF04561">
    <property type="entry name" value="RNA_pol_Rpb2_2"/>
    <property type="match status" value="3"/>
</dbReference>
<accession>A0A5B8XUZ8</accession>
<gene>
    <name evidence="6 16" type="primary">rpoB</name>
    <name evidence="16" type="ORF">FRD01_19815</name>
</gene>
<evidence type="ECO:0000256" key="5">
    <source>
        <dbReference type="ARBA" id="ARBA00048552"/>
    </source>
</evidence>
<dbReference type="Gene3D" id="2.40.50.100">
    <property type="match status" value="1"/>
</dbReference>
<dbReference type="InterPro" id="IPR010243">
    <property type="entry name" value="RNA_pol_bsu_bac"/>
</dbReference>
<dbReference type="Gene3D" id="3.90.1110.10">
    <property type="entry name" value="RNA polymerase Rpb2, domain 2"/>
    <property type="match status" value="1"/>
</dbReference>
<dbReference type="InterPro" id="IPR015712">
    <property type="entry name" value="DNA-dir_RNA_pol_su2"/>
</dbReference>
<dbReference type="InterPro" id="IPR042107">
    <property type="entry name" value="DNA-dir_RNA_pol_bsu_ext_1_sf"/>
</dbReference>
<dbReference type="GO" id="GO:0000428">
    <property type="term" value="C:DNA-directed RNA polymerase complex"/>
    <property type="evidence" value="ECO:0007669"/>
    <property type="project" value="UniProtKB-KW"/>
</dbReference>
<feature type="coiled-coil region" evidence="9">
    <location>
        <begin position="433"/>
        <end position="464"/>
    </location>
</feature>
<dbReference type="InterPro" id="IPR007641">
    <property type="entry name" value="RNA_pol_Rpb2_7"/>
</dbReference>
<feature type="domain" description="DNA-directed RNA polymerase beta subunit external 1" evidence="15">
    <location>
        <begin position="637"/>
        <end position="702"/>
    </location>
</feature>
<evidence type="ECO:0000256" key="2">
    <source>
        <dbReference type="ARBA" id="ARBA00022679"/>
    </source>
</evidence>
<comment type="similarity">
    <text evidence="6 7">Belongs to the RNA polymerase beta chain family.</text>
</comment>
<comment type="catalytic activity">
    <reaction evidence="5 6 8">
        <text>RNA(n) + a ribonucleoside 5'-triphosphate = RNA(n+1) + diphosphate</text>
        <dbReference type="Rhea" id="RHEA:21248"/>
        <dbReference type="Rhea" id="RHEA-COMP:14527"/>
        <dbReference type="Rhea" id="RHEA-COMP:17342"/>
        <dbReference type="ChEBI" id="CHEBI:33019"/>
        <dbReference type="ChEBI" id="CHEBI:61557"/>
        <dbReference type="ChEBI" id="CHEBI:140395"/>
        <dbReference type="EC" id="2.7.7.6"/>
    </reaction>
</comment>
<keyword evidence="2 6" id="KW-0808">Transferase</keyword>
<dbReference type="Gene3D" id="3.90.1100.10">
    <property type="match status" value="2"/>
</dbReference>
<dbReference type="GO" id="GO:0003677">
    <property type="term" value="F:DNA binding"/>
    <property type="evidence" value="ECO:0007669"/>
    <property type="project" value="UniProtKB-UniRule"/>
</dbReference>
<protein>
    <recommendedName>
        <fullName evidence="6 8">DNA-directed RNA polymerase subunit beta</fullName>
        <shortName evidence="6">RNAP subunit beta</shortName>
        <ecNumber evidence="6 8">2.7.7.6</ecNumber>
    </recommendedName>
    <alternativeName>
        <fullName evidence="6">RNA polymerase subunit beta</fullName>
    </alternativeName>
    <alternativeName>
        <fullName evidence="6">Transcriptase subunit beta</fullName>
    </alternativeName>
</protein>
<dbReference type="FunFam" id="3.90.1800.10:FF:000001">
    <property type="entry name" value="DNA-directed RNA polymerase subunit beta"/>
    <property type="match status" value="1"/>
</dbReference>
<dbReference type="GO" id="GO:0006351">
    <property type="term" value="P:DNA-templated transcription"/>
    <property type="evidence" value="ECO:0007669"/>
    <property type="project" value="UniProtKB-UniRule"/>
</dbReference>
<dbReference type="InterPro" id="IPR007120">
    <property type="entry name" value="DNA-dir_RNAP_su2_dom"/>
</dbReference>
<feature type="domain" description="RNA polymerase beta subunit protrusion" evidence="13">
    <location>
        <begin position="28"/>
        <end position="544"/>
    </location>
</feature>
<evidence type="ECO:0000259" key="14">
    <source>
        <dbReference type="Pfam" id="PF04565"/>
    </source>
</evidence>
<keyword evidence="1 6" id="KW-0240">DNA-directed RNA polymerase</keyword>
<evidence type="ECO:0000256" key="9">
    <source>
        <dbReference type="SAM" id="Coils"/>
    </source>
</evidence>
<keyword evidence="4 6" id="KW-0804">Transcription</keyword>
<comment type="subunit">
    <text evidence="6 8">The RNAP catalytic core consists of 2 alpha, 1 beta, 1 beta' and 1 omega subunit. When a sigma factor is associated with the core the holoenzyme is formed, which can initiate transcription.</text>
</comment>
<dbReference type="CDD" id="cd00653">
    <property type="entry name" value="RNA_pol_B_RPB2"/>
    <property type="match status" value="1"/>
</dbReference>
<evidence type="ECO:0000259" key="10">
    <source>
        <dbReference type="Pfam" id="PF00562"/>
    </source>
</evidence>
<feature type="domain" description="RNA polymerase Rpb2" evidence="14">
    <location>
        <begin position="559"/>
        <end position="627"/>
    </location>
</feature>
<feature type="domain" description="RNA polymerase Rpb2" evidence="12">
    <location>
        <begin position="463"/>
        <end position="500"/>
    </location>
</feature>
<feature type="domain" description="RNA polymerase Rpb2" evidence="12">
    <location>
        <begin position="168"/>
        <end position="232"/>
    </location>
</feature>
<dbReference type="NCBIfam" id="TIGR02013">
    <property type="entry name" value="rpoB"/>
    <property type="match status" value="1"/>
</dbReference>
<dbReference type="HAMAP" id="MF_01321">
    <property type="entry name" value="RNApol_bact_RpoB"/>
    <property type="match status" value="1"/>
</dbReference>
<keyword evidence="17" id="KW-1185">Reference proteome</keyword>
<dbReference type="InterPro" id="IPR007644">
    <property type="entry name" value="RNA_pol_bsu_protrusion"/>
</dbReference>
<dbReference type="KEGG" id="bbae:FRD01_19815"/>
<dbReference type="InterPro" id="IPR019462">
    <property type="entry name" value="DNA-dir_RNA_pol_bsu_external_1"/>
</dbReference>
<dbReference type="Gene3D" id="2.40.50.150">
    <property type="match status" value="1"/>
</dbReference>
<dbReference type="InterPro" id="IPR007645">
    <property type="entry name" value="RNA_pol_Rpb2_3"/>
</dbReference>
<evidence type="ECO:0000256" key="7">
    <source>
        <dbReference type="RuleBase" id="RU000434"/>
    </source>
</evidence>
<evidence type="ECO:0000259" key="11">
    <source>
        <dbReference type="Pfam" id="PF04560"/>
    </source>
</evidence>
<dbReference type="Proteomes" id="UP000321595">
    <property type="component" value="Chromosome"/>
</dbReference>
<evidence type="ECO:0000259" key="15">
    <source>
        <dbReference type="Pfam" id="PF10385"/>
    </source>
</evidence>
<dbReference type="InterPro" id="IPR037034">
    <property type="entry name" value="RNA_pol_Rpb2_2_sf"/>
</dbReference>
<evidence type="ECO:0000256" key="3">
    <source>
        <dbReference type="ARBA" id="ARBA00022695"/>
    </source>
</evidence>
<dbReference type="Pfam" id="PF10385">
    <property type="entry name" value="RNA_pol_Rpb2_45"/>
    <property type="match status" value="1"/>
</dbReference>
<dbReference type="Pfam" id="PF00562">
    <property type="entry name" value="RNA_pol_Rpb2_6"/>
    <property type="match status" value="1"/>
</dbReference>
<dbReference type="Gene3D" id="2.30.150.10">
    <property type="entry name" value="DNA-directed RNA polymerase, beta subunit, external 1 domain"/>
    <property type="match status" value="1"/>
</dbReference>
<keyword evidence="3 6" id="KW-0548">Nucleotidyltransferase</keyword>
<evidence type="ECO:0000313" key="16">
    <source>
        <dbReference type="EMBL" id="QED29440.1"/>
    </source>
</evidence>
<dbReference type="InterPro" id="IPR037033">
    <property type="entry name" value="DNA-dir_RNAP_su2_hyb_sf"/>
</dbReference>
<dbReference type="Gene3D" id="3.90.1800.10">
    <property type="entry name" value="RNA polymerase alpha subunit dimerisation domain"/>
    <property type="match status" value="1"/>
</dbReference>
<dbReference type="Gene3D" id="2.40.270.10">
    <property type="entry name" value="DNA-directed RNA polymerase, subunit 2, domain 6"/>
    <property type="match status" value="1"/>
</dbReference>
<comment type="function">
    <text evidence="6 8">DNA-dependent RNA polymerase catalyzes the transcription of DNA into RNA using the four ribonucleoside triphosphates as substrates.</text>
</comment>
<name>A0A5B8XUZ8_9DELT</name>
<sequence length="1404" mass="157745">MMVQAIKSNFRARKNYGTIRKVVDIPNLIDIQKKSYDDFLQKDIEPDDRQLVGLQAVFKDIFPIHGIHETATLDFVSYEIQKPKYDIRECIARGMTYQAPVRVLVRLVIWDIDPDTGAKSLLDLKEKEVFFGEIPLMTDSGTFIINGTERVIVSQLHRSPGTFFDHDKGKSHSSGKLLYSARIIPYRGSWLDFEFDAKDILHVRIDRKRKMPATILLRALGYSTEELLGIYYQTETIYIDGGDYFKSVDFDILNGQVASMDVLDEDGNFLVKKGKKFTRSAVRKILKAGQDRVPISTEELFGKVASEDVFDMNTGEVIVESNEEITESKLKDLETRGISEFKVLFIDNLNSGPYLRNTLTADKIESPEEAILEIYQRLRPGDPPIADQAQNLFDGLFFNPDRYDLSKVGRLKLNYKFHHEVVEPLETREKEIKKELESAKGKSRDNLEKELAEIEEKLEPWRIQTLREEDIIETVRYLIELRNGRGTIDDIDHLGNRRVRTVGELLENQFRIGLVRMERSIRERMLSHEINMVTPDELINHKPVSAVIKEYFGSSQLSQFMDQTNPLSEVTHKRRLSALGPGGLTRDRAGFEVRDVHVTHYGRICPIETPEGPNIGLIASLSTYARINEYGFIETPYRAVVGGKVTDKVRFYSALEEQTHVIAQANAPIDDEGNFLNELVAAREAGDPTMATPERVTLMDVSPNQLVSVGAGLIPFLENDDANRALMGSNMQRQAVPLLRSNSPLVGTGLERDVARDSGVTIVAKQSGWVESVDAERIVVRPEQGTDDLFVKPDIYKLTKFSRSNQATCINQKPIIDVGDWVEKGEILADGPSTERGELALGQNVIVAFMPWGGYNFEDSILLSERLVQDDVYTSVHIEEFECVARETKLGAEEITRDIPNVGEEGLANLDESGIVRIGAEVKYDDILVGKITPKGETTLSPEEKLLRAIFGEKAGDVRDTSLRMPPGTQGTVIGAKVFAREDVAKDDRATEIENAEEKKLLKDQNDEIRILRDAAYRKMLALLEGKKVKVNLVDEANSVLLKEGTKISEKVLEDVPRRYWADIVVDDETSDKLMSILADVEDQILIIRMNYGDKIEKLRTADDLSPGVIKMVKVYVAIKRKIQVGDKMAGRHGNKGVISRILPMEDLPYLEDGTPVDVVLNPLGVPSRMNVGQILETHLGWAARNLGRRIGEMLEEAQKPENLRKWLLDIFHNDDHQAIIKSLDDDGLLEYAKTCTKGVHMATPVFDGAPEKTIREFLAKSGVSSTGQSVLFDGRTGEAFDNDVTVGIMYVLKLHHLVDDKIHARSIGPYSLVTQQPLGGKAQFGGQRLGEMEVWAIEAYGAAYTLQEFLTVKSDDVQGRTRIYESIVKGDFTLDPGLPESFNVLIKELHSLCLNVELLENVA</sequence>
<dbReference type="PROSITE" id="PS01166">
    <property type="entry name" value="RNA_POL_BETA"/>
    <property type="match status" value="1"/>
</dbReference>
<proteinExistence type="inferred from homology"/>
<dbReference type="Pfam" id="PF04560">
    <property type="entry name" value="RNA_pol_Rpb2_7"/>
    <property type="match status" value="1"/>
</dbReference>
<reference evidence="16 17" key="1">
    <citation type="submission" date="2019-08" db="EMBL/GenBank/DDBJ databases">
        <authorList>
            <person name="Liang Q."/>
        </authorList>
    </citation>
    <scope>NUCLEOTIDE SEQUENCE [LARGE SCALE GENOMIC DNA]</scope>
    <source>
        <strain evidence="16 17">V1718</strain>
    </source>
</reference>
<evidence type="ECO:0000259" key="13">
    <source>
        <dbReference type="Pfam" id="PF04563"/>
    </source>
</evidence>
<dbReference type="EMBL" id="CP042467">
    <property type="protein sequence ID" value="QED29440.1"/>
    <property type="molecule type" value="Genomic_DNA"/>
</dbReference>
<organism evidence="16 17">
    <name type="scientific">Microvenator marinus</name>
    <dbReference type="NCBI Taxonomy" id="2600177"/>
    <lineage>
        <taxon>Bacteria</taxon>
        <taxon>Deltaproteobacteria</taxon>
        <taxon>Bradymonadales</taxon>
        <taxon>Microvenatoraceae</taxon>
        <taxon>Microvenator</taxon>
    </lineage>
</organism>